<keyword evidence="1" id="KW-0812">Transmembrane</keyword>
<gene>
    <name evidence="2" type="ORF">N0F65_004155</name>
</gene>
<sequence>MQRWCLHSTKPTVASFQRRLRCIKRFVRDVLLSQSRHPVQTSVISAQYTRTSCKRHPRPIPWSSSASTPRARAMRYGTLGSFCFAWSLSVVFFCAVVNSFVLRIQPSKWTSIEATTKSRVSKGRALELWKAVQATTPPRRR</sequence>
<dbReference type="EMBL" id="DAKRPA010000016">
    <property type="protein sequence ID" value="DBA03738.1"/>
    <property type="molecule type" value="Genomic_DNA"/>
</dbReference>
<keyword evidence="1" id="KW-1133">Transmembrane helix</keyword>
<comment type="caution">
    <text evidence="2">The sequence shown here is derived from an EMBL/GenBank/DDBJ whole genome shotgun (WGS) entry which is preliminary data.</text>
</comment>
<evidence type="ECO:0000256" key="1">
    <source>
        <dbReference type="SAM" id="Phobius"/>
    </source>
</evidence>
<dbReference type="AlphaFoldDB" id="A0AAV2ZF61"/>
<name>A0AAV2ZF61_9STRA</name>
<accession>A0AAV2ZF61</accession>
<reference evidence="2" key="2">
    <citation type="journal article" date="2023" name="Microbiol Resour">
        <title>Decontamination and Annotation of the Draft Genome Sequence of the Oomycete Lagenidium giganteum ARSEF 373.</title>
        <authorList>
            <person name="Morgan W.R."/>
            <person name="Tartar A."/>
        </authorList>
    </citation>
    <scope>NUCLEOTIDE SEQUENCE</scope>
    <source>
        <strain evidence="2">ARSEF 373</strain>
    </source>
</reference>
<evidence type="ECO:0000313" key="3">
    <source>
        <dbReference type="Proteomes" id="UP001146120"/>
    </source>
</evidence>
<proteinExistence type="predicted"/>
<keyword evidence="1" id="KW-0472">Membrane</keyword>
<feature type="transmembrane region" description="Helical" evidence="1">
    <location>
        <begin position="79"/>
        <end position="101"/>
    </location>
</feature>
<dbReference type="Proteomes" id="UP001146120">
    <property type="component" value="Unassembled WGS sequence"/>
</dbReference>
<organism evidence="2 3">
    <name type="scientific">Lagenidium giganteum</name>
    <dbReference type="NCBI Taxonomy" id="4803"/>
    <lineage>
        <taxon>Eukaryota</taxon>
        <taxon>Sar</taxon>
        <taxon>Stramenopiles</taxon>
        <taxon>Oomycota</taxon>
        <taxon>Peronosporomycetes</taxon>
        <taxon>Pythiales</taxon>
        <taxon>Pythiaceae</taxon>
    </lineage>
</organism>
<keyword evidence="3" id="KW-1185">Reference proteome</keyword>
<evidence type="ECO:0000313" key="2">
    <source>
        <dbReference type="EMBL" id="DBA03738.1"/>
    </source>
</evidence>
<protein>
    <submittedName>
        <fullName evidence="2">Uncharacterized protein</fullName>
    </submittedName>
</protein>
<reference evidence="2" key="1">
    <citation type="submission" date="2022-11" db="EMBL/GenBank/DDBJ databases">
        <authorList>
            <person name="Morgan W.R."/>
            <person name="Tartar A."/>
        </authorList>
    </citation>
    <scope>NUCLEOTIDE SEQUENCE</scope>
    <source>
        <strain evidence="2">ARSEF 373</strain>
    </source>
</reference>